<gene>
    <name evidence="2" type="primary">LOC125545282</name>
</gene>
<evidence type="ECO:0000256" key="1">
    <source>
        <dbReference type="SAM" id="Phobius"/>
    </source>
</evidence>
<sequence length="85" mass="9000">MAKLANTVNHRPTATCRANHGVKMTRSGPFGAAAGDPAPLPTAASNTMPPCVEGFPTLFLFCCYLFQPFGGWLVFGAVLVLLSWS</sequence>
<organism evidence="2 3">
    <name type="scientific">Triticum urartu</name>
    <name type="common">Red wild einkorn</name>
    <name type="synonym">Crithodium urartu</name>
    <dbReference type="NCBI Taxonomy" id="4572"/>
    <lineage>
        <taxon>Eukaryota</taxon>
        <taxon>Viridiplantae</taxon>
        <taxon>Streptophyta</taxon>
        <taxon>Embryophyta</taxon>
        <taxon>Tracheophyta</taxon>
        <taxon>Spermatophyta</taxon>
        <taxon>Magnoliopsida</taxon>
        <taxon>Liliopsida</taxon>
        <taxon>Poales</taxon>
        <taxon>Poaceae</taxon>
        <taxon>BOP clade</taxon>
        <taxon>Pooideae</taxon>
        <taxon>Triticodae</taxon>
        <taxon>Triticeae</taxon>
        <taxon>Triticinae</taxon>
        <taxon>Triticum</taxon>
    </lineage>
</organism>
<evidence type="ECO:0000313" key="3">
    <source>
        <dbReference type="Proteomes" id="UP000015106"/>
    </source>
</evidence>
<reference evidence="2" key="3">
    <citation type="submission" date="2022-06" db="UniProtKB">
        <authorList>
            <consortium name="EnsemblPlants"/>
        </authorList>
    </citation>
    <scope>IDENTIFICATION</scope>
</reference>
<proteinExistence type="predicted"/>
<keyword evidence="1" id="KW-1133">Transmembrane helix</keyword>
<reference evidence="2" key="2">
    <citation type="submission" date="2018-03" db="EMBL/GenBank/DDBJ databases">
        <title>The Triticum urartu genome reveals the dynamic nature of wheat genome evolution.</title>
        <authorList>
            <person name="Ling H."/>
            <person name="Ma B."/>
            <person name="Shi X."/>
            <person name="Liu H."/>
            <person name="Dong L."/>
            <person name="Sun H."/>
            <person name="Cao Y."/>
            <person name="Gao Q."/>
            <person name="Zheng S."/>
            <person name="Li Y."/>
            <person name="Yu Y."/>
            <person name="Du H."/>
            <person name="Qi M."/>
            <person name="Li Y."/>
            <person name="Yu H."/>
            <person name="Cui Y."/>
            <person name="Wang N."/>
            <person name="Chen C."/>
            <person name="Wu H."/>
            <person name="Zhao Y."/>
            <person name="Zhang J."/>
            <person name="Li Y."/>
            <person name="Zhou W."/>
            <person name="Zhang B."/>
            <person name="Hu W."/>
            <person name="Eijk M."/>
            <person name="Tang J."/>
            <person name="Witsenboer H."/>
            <person name="Zhao S."/>
            <person name="Li Z."/>
            <person name="Zhang A."/>
            <person name="Wang D."/>
            <person name="Liang C."/>
        </authorList>
    </citation>
    <scope>NUCLEOTIDE SEQUENCE [LARGE SCALE GENOMIC DNA]</scope>
    <source>
        <strain evidence="2">cv. G1812</strain>
    </source>
</reference>
<dbReference type="Proteomes" id="UP000015106">
    <property type="component" value="Chromosome 3"/>
</dbReference>
<feature type="transmembrane region" description="Helical" evidence="1">
    <location>
        <begin position="58"/>
        <end position="82"/>
    </location>
</feature>
<reference evidence="3" key="1">
    <citation type="journal article" date="2013" name="Nature">
        <title>Draft genome of the wheat A-genome progenitor Triticum urartu.</title>
        <authorList>
            <person name="Ling H.Q."/>
            <person name="Zhao S."/>
            <person name="Liu D."/>
            <person name="Wang J."/>
            <person name="Sun H."/>
            <person name="Zhang C."/>
            <person name="Fan H."/>
            <person name="Li D."/>
            <person name="Dong L."/>
            <person name="Tao Y."/>
            <person name="Gao C."/>
            <person name="Wu H."/>
            <person name="Li Y."/>
            <person name="Cui Y."/>
            <person name="Guo X."/>
            <person name="Zheng S."/>
            <person name="Wang B."/>
            <person name="Yu K."/>
            <person name="Liang Q."/>
            <person name="Yang W."/>
            <person name="Lou X."/>
            <person name="Chen J."/>
            <person name="Feng M."/>
            <person name="Jian J."/>
            <person name="Zhang X."/>
            <person name="Luo G."/>
            <person name="Jiang Y."/>
            <person name="Liu J."/>
            <person name="Wang Z."/>
            <person name="Sha Y."/>
            <person name="Zhang B."/>
            <person name="Wu H."/>
            <person name="Tang D."/>
            <person name="Shen Q."/>
            <person name="Xue P."/>
            <person name="Zou S."/>
            <person name="Wang X."/>
            <person name="Liu X."/>
            <person name="Wang F."/>
            <person name="Yang Y."/>
            <person name="An X."/>
            <person name="Dong Z."/>
            <person name="Zhang K."/>
            <person name="Zhang X."/>
            <person name="Luo M.C."/>
            <person name="Dvorak J."/>
            <person name="Tong Y."/>
            <person name="Wang J."/>
            <person name="Yang H."/>
            <person name="Li Z."/>
            <person name="Wang D."/>
            <person name="Zhang A."/>
            <person name="Wang J."/>
        </authorList>
    </citation>
    <scope>NUCLEOTIDE SEQUENCE</scope>
    <source>
        <strain evidence="3">cv. G1812</strain>
    </source>
</reference>
<evidence type="ECO:0000313" key="2">
    <source>
        <dbReference type="EnsemblPlants" id="TuG1812G0300004028.01.T01.cds345282"/>
    </source>
</evidence>
<name>A0A8R7TZQ6_TRIUA</name>
<keyword evidence="1" id="KW-0812">Transmembrane</keyword>
<dbReference type="EnsemblPlants" id="TuG1812G0300004028.01.T01">
    <property type="protein sequence ID" value="TuG1812G0300004028.01.T01.cds345282"/>
    <property type="gene ID" value="TuG1812G0300004028.01"/>
</dbReference>
<keyword evidence="3" id="KW-1185">Reference proteome</keyword>
<keyword evidence="1" id="KW-0472">Membrane</keyword>
<dbReference type="Gramene" id="TuG1812G0300004028.01.T01">
    <property type="protein sequence ID" value="TuG1812G0300004028.01.T01.cds345282"/>
    <property type="gene ID" value="TuG1812G0300004028.01"/>
</dbReference>
<protein>
    <submittedName>
        <fullName evidence="2">Uncharacterized protein</fullName>
    </submittedName>
</protein>
<dbReference type="AlphaFoldDB" id="A0A8R7TZQ6"/>
<accession>A0A8R7TZQ6</accession>